<feature type="compositionally biased region" description="Basic and acidic residues" evidence="4">
    <location>
        <begin position="304"/>
        <end position="334"/>
    </location>
</feature>
<evidence type="ECO:0000256" key="2">
    <source>
        <dbReference type="ARBA" id="ARBA00022490"/>
    </source>
</evidence>
<keyword evidence="3" id="KW-0175">Coiled coil</keyword>
<dbReference type="InterPro" id="IPR052593">
    <property type="entry name" value="MT-associated_AKAP9-binding"/>
</dbReference>
<feature type="region of interest" description="Disordered" evidence="4">
    <location>
        <begin position="1772"/>
        <end position="1799"/>
    </location>
</feature>
<evidence type="ECO:0000256" key="1">
    <source>
        <dbReference type="ARBA" id="ARBA00004496"/>
    </source>
</evidence>
<dbReference type="EMBL" id="CALNXJ010000004">
    <property type="protein sequence ID" value="CAH3037895.1"/>
    <property type="molecule type" value="Genomic_DNA"/>
</dbReference>
<organism evidence="6 7">
    <name type="scientific">Pocillopora meandrina</name>
    <dbReference type="NCBI Taxonomy" id="46732"/>
    <lineage>
        <taxon>Eukaryota</taxon>
        <taxon>Metazoa</taxon>
        <taxon>Cnidaria</taxon>
        <taxon>Anthozoa</taxon>
        <taxon>Hexacorallia</taxon>
        <taxon>Scleractinia</taxon>
        <taxon>Astrocoeniina</taxon>
        <taxon>Pocilloporidae</taxon>
        <taxon>Pocillopora</taxon>
    </lineage>
</organism>
<proteinExistence type="predicted"/>
<dbReference type="PANTHER" id="PTHR46501">
    <property type="entry name" value="MYOMEGALIN"/>
    <property type="match status" value="1"/>
</dbReference>
<evidence type="ECO:0000313" key="7">
    <source>
        <dbReference type="Proteomes" id="UP001159428"/>
    </source>
</evidence>
<evidence type="ECO:0000313" key="6">
    <source>
        <dbReference type="EMBL" id="CAH3037895.1"/>
    </source>
</evidence>
<accession>A0AAU9VWY7</accession>
<evidence type="ECO:0000259" key="5">
    <source>
        <dbReference type="Pfam" id="PF07989"/>
    </source>
</evidence>
<feature type="compositionally biased region" description="Polar residues" evidence="4">
    <location>
        <begin position="1628"/>
        <end position="1642"/>
    </location>
</feature>
<feature type="compositionally biased region" description="Polar residues" evidence="4">
    <location>
        <begin position="335"/>
        <end position="348"/>
    </location>
</feature>
<dbReference type="Gene3D" id="1.10.287.1490">
    <property type="match status" value="1"/>
</dbReference>
<evidence type="ECO:0000256" key="3">
    <source>
        <dbReference type="SAM" id="Coils"/>
    </source>
</evidence>
<sequence>MDSVAEDDITLPLDFDRSTNLARFREAVVAGTGGDMLDSSAEFSEGLTVRPTTTGAANQDSGGSPQTKTMKDYEYQISELKKENFGLKLRIYFLEERVNQSGDVPEDIFKANIELKVTVEKLKKELVERQELLVKASNAVETFAQNNDTQIKQLTEEHNEELREIREGYETKLKEMEQELAIAKNELEDTADRLVEMANLNQQLNEKLLEGTDGFHDDQQQMQVAMKATLDEKDRMIDDLRGSLTSVQAENKDLKENLDNLKDIQSQLEQNIPHSLEMNEKQILECQRRIKQLTEELENKNHKLEELKEKAKKTERTNRELRNQLHDKEREQHLNSRNSTDNSLSLSQRDGPKDSELQQLQTKVQDLNQSLTATREAAHTAKRKWYQAFEEHSEILKARDAMIAGLQSSLSAKDLELEKLIQSLSSKEVELQRLNNGKFLLEQRLDEVLKQKEREQAELMEKHKALSQEHYSKMDALEEAYQHVTAGAQEQLEAKDRLIQKLAASNKEKDNLIADFVEALKGSGMDDSVVKGSTDDQENLLKKLTNYTKEKDRALQVAAEEKVRALQGKEGELQQLRQALRERDRLIEKINTAVLESQEKNKLLEQTSKERNEALQKKLSSFEDQLKGKKGDLETKEASLEEKELVIQKLKHNLNHREEELKELKDFVKTALSSPDEDESLSDEARKAQEISELLKEKEKLLEEVFHERARLSSTNEANTQRLMAALKDKETALKEAAADLTRVQTEKNSTIQTLQQLLSNKEHEVQALENSKAWASQENEKLINKLRLTIQDKDKTIAGLVESGREKDKMLKVLQESNKSTPKAPSPAEVAELRRNIGLLQAEVQKKDESLRKLESDYRNNLRKLQGDDQENKLKFENLQHEIQTRDVLLKQAKGTIDNLRSRLQSIPNLEDLKQKFVEQSQALAEAQKGKEQALVDSAALKKSNLELEAELKVKLNNIEMLNEAAQMKDRIIKEMQEDQQKQLKDMKENIGYYHKKAQELEASNSSLRHQLMETEDLKNSLEQQLESYKERLNNQASYGEEEVNLLRQEVSNLKARLQRTGTPHRESPGVGAGADEQQLASSKTSSPHPASPYDAAYQREIQELKSRLEDSERWNASLQARLNELQPRVSGFGGSSGDSLPSKVQRLEQQVEKLKEQLKQSGQLNVGLKNQLDDSNSLHIQTLAKKDDLITDLTRQIDSLQTQLDNTRQTFSELERRLQDANSRLEYYATSLNGSHDDTLLEREQELEILKHELDELRRIQARNDRNGSDMAAQTSPLKDWTQGSSDELRDLERRLEESAQTNEQYKNILEEKELELQQLKAMEASRDKEKSKANDREMAEIERLREEYVTGIKTNEEVKKALESERGKNRDRSRASDGVLELRLQLDESLQKNEDLQRQLHESARSEDEVNRLRHDLQNATQMNESLGSQIREFNESFSKIKGVRADAVKMQKELKDAQRLNRTLTDQLKETRKSAEEVGRVQRELREAKMMNDQLGKQLSELLNHSAKVKTQIEKLQHELQEKDKVIETLQLRLQSKADMQSIALSPFSSPSRRFVETQTSPAASPQGMRERSSQSNSPTEAIEKLQQMNRVLLGENHLLKSKLKDCEKLNETLRNENDLFSRLHNQSNETQSTSQKRSNMDDLLAGFMAEMRELRLRLEDSIRTNDALRAQLEMRLSEGAGDGSASSAPDQIILIRENDSLRAELLKKDQSNEKLKRTIDGLTREQTRGKEQLNLLRQQMLESTKVAENLRKELSVYEKLHKLSNEGRNIELQTDGQSYGSEGPRSPSSESQQDALSMLLAEIRSLRIQLEKSIETNNALRLRLEEQLSRPASSPSQSPSRSQGTFTRRLNFSERKGGEDIGTVESVTDLQNGGISTEEQQVMSQLEEKLDSLNKFATEAYNSVISSSQTDSLPYIENILRIILQCKALLKALHVDISRQRTHSDPDDSDKENESLKLEIGKLRRRLLIQEDIIKRACERLETTNKVKESTRDEIIEHLSVSQKVLSGARGKLENRLRPSKAAK</sequence>
<dbReference type="GO" id="GO:0090063">
    <property type="term" value="P:positive regulation of microtubule nucleation"/>
    <property type="evidence" value="ECO:0007669"/>
    <property type="project" value="TreeGrafter"/>
</dbReference>
<feature type="compositionally biased region" description="Polar residues" evidence="4">
    <location>
        <begin position="1080"/>
        <end position="1090"/>
    </location>
</feature>
<feature type="region of interest" description="Disordered" evidence="4">
    <location>
        <begin position="1625"/>
        <end position="1644"/>
    </location>
</feature>
<feature type="compositionally biased region" description="Low complexity" evidence="4">
    <location>
        <begin position="1834"/>
        <end position="1848"/>
    </location>
</feature>
<feature type="coiled-coil region" evidence="3">
    <location>
        <begin position="1382"/>
        <end position="1537"/>
    </location>
</feature>
<dbReference type="Proteomes" id="UP001159428">
    <property type="component" value="Unassembled WGS sequence"/>
</dbReference>
<feature type="region of interest" description="Disordered" evidence="4">
    <location>
        <begin position="1833"/>
        <end position="1865"/>
    </location>
</feature>
<dbReference type="GO" id="GO:0005813">
    <property type="term" value="C:centrosome"/>
    <property type="evidence" value="ECO:0007669"/>
    <property type="project" value="TreeGrafter"/>
</dbReference>
<feature type="region of interest" description="Disordered" evidence="4">
    <location>
        <begin position="304"/>
        <end position="358"/>
    </location>
</feature>
<gene>
    <name evidence="6" type="ORF">PMEA_00021415</name>
</gene>
<dbReference type="GO" id="GO:0005794">
    <property type="term" value="C:Golgi apparatus"/>
    <property type="evidence" value="ECO:0007669"/>
    <property type="project" value="TreeGrafter"/>
</dbReference>
<name>A0AAU9VWY7_9CNID</name>
<feature type="coiled-coil region" evidence="3">
    <location>
        <begin position="1103"/>
        <end position="1262"/>
    </location>
</feature>
<dbReference type="GO" id="GO:0060090">
    <property type="term" value="F:molecular adaptor activity"/>
    <property type="evidence" value="ECO:0007669"/>
    <property type="project" value="TreeGrafter"/>
</dbReference>
<protein>
    <recommendedName>
        <fullName evidence="5">Centrosomin N-terminal motif 1 domain-containing protein</fullName>
    </recommendedName>
</protein>
<feature type="coiled-coil region" evidence="3">
    <location>
        <begin position="911"/>
        <end position="1051"/>
    </location>
</feature>
<feature type="domain" description="Centrosomin N-terminal motif 1" evidence="5">
    <location>
        <begin position="69"/>
        <end position="140"/>
    </location>
</feature>
<dbReference type="GO" id="GO:0007098">
    <property type="term" value="P:centrosome cycle"/>
    <property type="evidence" value="ECO:0007669"/>
    <property type="project" value="TreeGrafter"/>
</dbReference>
<comment type="caution">
    <text evidence="6">The sequence shown here is derived from an EMBL/GenBank/DDBJ whole genome shotgun (WGS) entry which is preliminary data.</text>
</comment>
<feature type="compositionally biased region" description="Polar residues" evidence="4">
    <location>
        <begin position="1553"/>
        <end position="1568"/>
    </location>
</feature>
<keyword evidence="2" id="KW-0963">Cytoplasm</keyword>
<comment type="subcellular location">
    <subcellularLocation>
        <location evidence="1">Cytoplasm</location>
    </subcellularLocation>
</comment>
<feature type="coiled-coil region" evidence="3">
    <location>
        <begin position="1291"/>
        <end position="1350"/>
    </location>
</feature>
<feature type="coiled-coil region" evidence="3">
    <location>
        <begin position="119"/>
        <end position="207"/>
    </location>
</feature>
<dbReference type="GO" id="GO:1903358">
    <property type="term" value="P:regulation of Golgi organization"/>
    <property type="evidence" value="ECO:0007669"/>
    <property type="project" value="TreeGrafter"/>
</dbReference>
<feature type="coiled-coil region" evidence="3">
    <location>
        <begin position="559"/>
        <end position="786"/>
    </location>
</feature>
<feature type="coiled-coil region" evidence="3">
    <location>
        <begin position="1703"/>
        <end position="1758"/>
    </location>
</feature>
<feature type="region of interest" description="Disordered" evidence="4">
    <location>
        <begin position="1264"/>
        <end position="1287"/>
    </location>
</feature>
<reference evidence="6 7" key="1">
    <citation type="submission" date="2022-05" db="EMBL/GenBank/DDBJ databases">
        <authorList>
            <consortium name="Genoscope - CEA"/>
            <person name="William W."/>
        </authorList>
    </citation>
    <scope>NUCLEOTIDE SEQUENCE [LARGE SCALE GENOMIC DNA]</scope>
</reference>
<dbReference type="PANTHER" id="PTHR46501:SF10">
    <property type="entry name" value="CENTROSOMIN"/>
    <property type="match status" value="1"/>
</dbReference>
<feature type="compositionally biased region" description="Low complexity" evidence="4">
    <location>
        <begin position="1783"/>
        <end position="1796"/>
    </location>
</feature>
<keyword evidence="7" id="KW-1185">Reference proteome</keyword>
<feature type="coiled-coil region" evidence="3">
    <location>
        <begin position="417"/>
        <end position="515"/>
    </location>
</feature>
<dbReference type="Pfam" id="PF07989">
    <property type="entry name" value="Cnn_1N"/>
    <property type="match status" value="1"/>
</dbReference>
<feature type="region of interest" description="Disordered" evidence="4">
    <location>
        <begin position="1553"/>
        <end position="1585"/>
    </location>
</feature>
<feature type="coiled-coil region" evidence="3">
    <location>
        <begin position="831"/>
        <end position="858"/>
    </location>
</feature>
<feature type="region of interest" description="Disordered" evidence="4">
    <location>
        <begin position="1059"/>
        <end position="1094"/>
    </location>
</feature>
<dbReference type="InterPro" id="IPR012943">
    <property type="entry name" value="Cnn_1N"/>
</dbReference>
<evidence type="ECO:0000256" key="4">
    <source>
        <dbReference type="SAM" id="MobiDB-lite"/>
    </source>
</evidence>